<keyword evidence="8" id="KW-0496">Mitochondrion</keyword>
<dbReference type="Pfam" id="PF12513">
    <property type="entry name" value="SUV3_C"/>
    <property type="match status" value="1"/>
</dbReference>
<dbReference type="GeneID" id="54784133"/>
<dbReference type="Pfam" id="PF00271">
    <property type="entry name" value="Helicase_C"/>
    <property type="match status" value="1"/>
</dbReference>
<comment type="subcellular location">
    <subcellularLocation>
        <location evidence="1">Mitochondrion</location>
    </subcellularLocation>
</comment>
<dbReference type="OrthoDB" id="6692397at2759"/>
<keyword evidence="6" id="KW-0067">ATP-binding</keyword>
<sequence length="647" mass="73768">MRAWTRRASYISRRYLSSEVAFKQVSDIAKQRSFPRKYNELNHVAPTEIDEILDSLKHQAPKKGLKTEIAEFINPQDQHLTNLLAKVEKNEFPENLLSVLGHKSKQDFAQELITKSLYRRYVGSKVYSYKPQDTTIDLSNPAEWFPQARKMKRKIIMHVGPTNSGKTYRSLQKLAQAQSGYYAGPLRLLAREIFEKFNNENVPCNLITGEEVVPTIDKYGKTSEISSGTIEMIPLNKKMDVCVIDEIQMLGDPNRGAAWTAAVLGVQASEIHLCGEESAVPIIKRICEVTGDELVIKTFERLGKLTVQSNSLRSYRDLQPGDCVIAFSKRAILEIKLKIEKETRLKVGVIYGALPPEIRTQEASRFNSGKYDVLVATDAVGMGLNLRIKRIVFYSTSKFDGKNVIPLTVSQTKQIAGRAGRFSKDKGESEGFVTAMNRRDLLFIKKTMKKPNQDLEQARVWPSNQIWKQYMTYFPPNTSFYEVLLKFKEEIEPTLNQDFCVSEVDPRIAVLEFFLRSDLYKRITVDDQLTLSLAPMQASGNKSAEVIHTFLTAIANNTPKSVFQCDIVDKKLLSRSARPSMRLGDAMGTLSELEEMHKLVLLFLWLSQRWPTLFIDKESATDLKSLIEKRISQELDMTRKLNKARRR</sequence>
<evidence type="ECO:0000256" key="6">
    <source>
        <dbReference type="ARBA" id="ARBA00022840"/>
    </source>
</evidence>
<dbReference type="Gene3D" id="3.40.50.300">
    <property type="entry name" value="P-loop containing nucleotide triphosphate hydrolases"/>
    <property type="match status" value="2"/>
</dbReference>
<keyword evidence="7" id="KW-0809">Transit peptide</keyword>
<evidence type="ECO:0000313" key="13">
    <source>
        <dbReference type="Proteomes" id="UP000449547"/>
    </source>
</evidence>
<evidence type="ECO:0000256" key="1">
    <source>
        <dbReference type="ARBA" id="ARBA00004173"/>
    </source>
</evidence>
<dbReference type="InterPro" id="IPR022192">
    <property type="entry name" value="SUV3_C"/>
</dbReference>
<dbReference type="CDD" id="cd17913">
    <property type="entry name" value="DEXQc_Suv3"/>
    <property type="match status" value="1"/>
</dbReference>
<dbReference type="RefSeq" id="XP_034009711.1">
    <property type="nucleotide sequence ID" value="XM_034158469.1"/>
</dbReference>
<organism evidence="12 13">
    <name type="scientific">Diutina rugosa</name>
    <name type="common">Yeast</name>
    <name type="synonym">Candida rugosa</name>
    <dbReference type="NCBI Taxonomy" id="5481"/>
    <lineage>
        <taxon>Eukaryota</taxon>
        <taxon>Fungi</taxon>
        <taxon>Dikarya</taxon>
        <taxon>Ascomycota</taxon>
        <taxon>Saccharomycotina</taxon>
        <taxon>Pichiomycetes</taxon>
        <taxon>Debaryomycetaceae</taxon>
        <taxon>Diutina</taxon>
    </lineage>
</organism>
<evidence type="ECO:0000259" key="11">
    <source>
        <dbReference type="PROSITE" id="PS51194"/>
    </source>
</evidence>
<dbReference type="PANTHER" id="PTHR12131:SF1">
    <property type="entry name" value="ATP-DEPENDENT RNA HELICASE SUPV3L1, MITOCHONDRIAL-RELATED"/>
    <property type="match status" value="1"/>
</dbReference>
<dbReference type="SUPFAM" id="SSF52540">
    <property type="entry name" value="P-loop containing nucleoside triphosphate hydrolases"/>
    <property type="match status" value="1"/>
</dbReference>
<comment type="caution">
    <text evidence="12">The sequence shown here is derived from an EMBL/GenBank/DDBJ whole genome shotgun (WGS) entry which is preliminary data.</text>
</comment>
<dbReference type="CDD" id="cd18805">
    <property type="entry name" value="SF2_C_suv3"/>
    <property type="match status" value="1"/>
</dbReference>
<dbReference type="Gene3D" id="1.20.272.40">
    <property type="match status" value="1"/>
</dbReference>
<dbReference type="FunFam" id="3.40.50.300:FF:001549">
    <property type="entry name" value="SUV3p ATP-dependent RNA helicase"/>
    <property type="match status" value="1"/>
</dbReference>
<dbReference type="GO" id="GO:0000965">
    <property type="term" value="P:mitochondrial RNA 3'-end processing"/>
    <property type="evidence" value="ECO:0007669"/>
    <property type="project" value="TreeGrafter"/>
</dbReference>
<evidence type="ECO:0000256" key="9">
    <source>
        <dbReference type="ARBA" id="ARBA00047984"/>
    </source>
</evidence>
<keyword evidence="5" id="KW-0347">Helicase</keyword>
<evidence type="ECO:0000313" key="12">
    <source>
        <dbReference type="EMBL" id="KAA8896969.1"/>
    </source>
</evidence>
<dbReference type="FunFam" id="3.40.50.300:FF:000269">
    <property type="entry name" value="ATP-dependent RNA helicase SUPV3L1, mitochondrial"/>
    <property type="match status" value="1"/>
</dbReference>
<keyword evidence="3" id="KW-0547">Nucleotide-binding</keyword>
<dbReference type="PROSITE" id="PS51194">
    <property type="entry name" value="HELICASE_CTER"/>
    <property type="match status" value="1"/>
</dbReference>
<evidence type="ECO:0000256" key="8">
    <source>
        <dbReference type="ARBA" id="ARBA00023128"/>
    </source>
</evidence>
<dbReference type="EMBL" id="SWFT01000161">
    <property type="protein sequence ID" value="KAA8896969.1"/>
    <property type="molecule type" value="Genomic_DNA"/>
</dbReference>
<dbReference type="EC" id="3.6.4.13" evidence="2"/>
<dbReference type="AlphaFoldDB" id="A0A642UK50"/>
<reference evidence="12 13" key="1">
    <citation type="submission" date="2019-07" db="EMBL/GenBank/DDBJ databases">
        <title>Genome assembly of two rare yeast pathogens: Diutina rugosa and Trichomonascus ciferrii.</title>
        <authorList>
            <person name="Mixao V."/>
            <person name="Saus E."/>
            <person name="Hansen A."/>
            <person name="Lass-Flor C."/>
            <person name="Gabaldon T."/>
        </authorList>
    </citation>
    <scope>NUCLEOTIDE SEQUENCE [LARGE SCALE GENOMIC DNA]</scope>
    <source>
        <strain evidence="12 13">CBS 613</strain>
    </source>
</reference>
<comment type="catalytic activity">
    <reaction evidence="9">
        <text>ATP + H2O = ADP + phosphate + H(+)</text>
        <dbReference type="Rhea" id="RHEA:13065"/>
        <dbReference type="ChEBI" id="CHEBI:15377"/>
        <dbReference type="ChEBI" id="CHEBI:15378"/>
        <dbReference type="ChEBI" id="CHEBI:30616"/>
        <dbReference type="ChEBI" id="CHEBI:43474"/>
        <dbReference type="ChEBI" id="CHEBI:456216"/>
        <dbReference type="EC" id="3.6.4.13"/>
    </reaction>
</comment>
<dbReference type="InterPro" id="IPR044774">
    <property type="entry name" value="Suv3_DEXQc"/>
</dbReference>
<dbReference type="InterPro" id="IPR027417">
    <property type="entry name" value="P-loop_NTPase"/>
</dbReference>
<dbReference type="InterPro" id="IPR001650">
    <property type="entry name" value="Helicase_C-like"/>
</dbReference>
<evidence type="ECO:0000256" key="4">
    <source>
        <dbReference type="ARBA" id="ARBA00022801"/>
    </source>
</evidence>
<dbReference type="GO" id="GO:0003724">
    <property type="term" value="F:RNA helicase activity"/>
    <property type="evidence" value="ECO:0007669"/>
    <property type="project" value="UniProtKB-EC"/>
</dbReference>
<dbReference type="Proteomes" id="UP000449547">
    <property type="component" value="Unassembled WGS sequence"/>
</dbReference>
<dbReference type="InterPro" id="IPR055206">
    <property type="entry name" value="DEXQc_SUV3"/>
</dbReference>
<dbReference type="PANTHER" id="PTHR12131">
    <property type="entry name" value="ATP-DEPENDENT RNA AND DNA HELICASE"/>
    <property type="match status" value="1"/>
</dbReference>
<feature type="domain" description="Helicase C-terminal" evidence="11">
    <location>
        <begin position="290"/>
        <end position="466"/>
    </location>
</feature>
<dbReference type="Gene3D" id="1.20.58.1080">
    <property type="match status" value="1"/>
</dbReference>
<accession>A0A642UK50</accession>
<keyword evidence="4" id="KW-0378">Hydrolase</keyword>
<evidence type="ECO:0000256" key="2">
    <source>
        <dbReference type="ARBA" id="ARBA00012552"/>
    </source>
</evidence>
<dbReference type="GO" id="GO:0016787">
    <property type="term" value="F:hydrolase activity"/>
    <property type="evidence" value="ECO:0007669"/>
    <property type="project" value="UniProtKB-KW"/>
</dbReference>
<protein>
    <recommendedName>
        <fullName evidence="10">ATP-dependent RNA helicase SUV3, mitochondrial</fullName>
        <ecNumber evidence="2">3.6.4.13</ecNumber>
    </recommendedName>
</protein>
<dbReference type="InterPro" id="IPR050699">
    <property type="entry name" value="RNA-DNA_Helicase"/>
</dbReference>
<dbReference type="Pfam" id="PF22527">
    <property type="entry name" value="DEXQc_Suv3"/>
    <property type="match status" value="1"/>
</dbReference>
<proteinExistence type="predicted"/>
<evidence type="ECO:0000256" key="10">
    <source>
        <dbReference type="ARBA" id="ARBA00071444"/>
    </source>
</evidence>
<evidence type="ECO:0000256" key="7">
    <source>
        <dbReference type="ARBA" id="ARBA00022946"/>
    </source>
</evidence>
<dbReference type="GO" id="GO:0005524">
    <property type="term" value="F:ATP binding"/>
    <property type="evidence" value="ECO:0007669"/>
    <property type="project" value="UniProtKB-KW"/>
</dbReference>
<name>A0A642UK50_DIURU</name>
<keyword evidence="13" id="KW-1185">Reference proteome</keyword>
<dbReference type="VEuPathDB" id="FungiDB:DIURU_005482"/>
<dbReference type="GO" id="GO:0045025">
    <property type="term" value="C:mitochondrial degradosome"/>
    <property type="evidence" value="ECO:0007669"/>
    <property type="project" value="TreeGrafter"/>
</dbReference>
<dbReference type="OMA" id="QPANWYT"/>
<gene>
    <name evidence="12" type="ORF">DIURU_005482</name>
</gene>
<evidence type="ECO:0000256" key="3">
    <source>
        <dbReference type="ARBA" id="ARBA00022741"/>
    </source>
</evidence>
<evidence type="ECO:0000256" key="5">
    <source>
        <dbReference type="ARBA" id="ARBA00022806"/>
    </source>
</evidence>
<dbReference type="SMART" id="SM00490">
    <property type="entry name" value="HELICc"/>
    <property type="match status" value="1"/>
</dbReference>